<comment type="caution">
    <text evidence="1">The sequence shown here is derived from an EMBL/GenBank/DDBJ whole genome shotgun (WGS) entry which is preliminary data.</text>
</comment>
<reference evidence="1 2" key="1">
    <citation type="submission" date="2018-08" db="EMBL/GenBank/DDBJ databases">
        <title>Genome sequence of Methylocystis hirsuta CSC1, a methanotroph able to accumulate PHAs.</title>
        <authorList>
            <person name="Bordel S."/>
            <person name="Rodriguez E."/>
            <person name="Gancedo J."/>
            <person name="Munoz R."/>
        </authorList>
    </citation>
    <scope>NUCLEOTIDE SEQUENCE [LARGE SCALE GENOMIC DNA]</scope>
    <source>
        <strain evidence="1 2">CSC1</strain>
    </source>
</reference>
<dbReference type="AlphaFoldDB" id="A0A3M9XQI7"/>
<accession>A0A3M9XQI7</accession>
<sequence length="78" mass="8494">MKVTLRQSAVIPQPILDDDGQPVQAVKKWRGRETKVVDVETPLMPAGSIVTVDDAVGEQMIKDEIATEYDAALDGDDI</sequence>
<dbReference type="RefSeq" id="WP_123175334.1">
    <property type="nucleotide sequence ID" value="NZ_QWDD01000001.1"/>
</dbReference>
<name>A0A3M9XQI7_9HYPH</name>
<evidence type="ECO:0000313" key="2">
    <source>
        <dbReference type="Proteomes" id="UP000268623"/>
    </source>
</evidence>
<proteinExistence type="predicted"/>
<gene>
    <name evidence="1" type="ORF">D1O30_06910</name>
</gene>
<dbReference type="Proteomes" id="UP000268623">
    <property type="component" value="Unassembled WGS sequence"/>
</dbReference>
<evidence type="ECO:0000313" key="1">
    <source>
        <dbReference type="EMBL" id="RNJ49368.1"/>
    </source>
</evidence>
<keyword evidence="2" id="KW-1185">Reference proteome</keyword>
<dbReference type="EMBL" id="QWDD01000001">
    <property type="protein sequence ID" value="RNJ49368.1"/>
    <property type="molecule type" value="Genomic_DNA"/>
</dbReference>
<protein>
    <submittedName>
        <fullName evidence="1">Uncharacterized protein</fullName>
    </submittedName>
</protein>
<organism evidence="1 2">
    <name type="scientific">Methylocystis hirsuta</name>
    <dbReference type="NCBI Taxonomy" id="369798"/>
    <lineage>
        <taxon>Bacteria</taxon>
        <taxon>Pseudomonadati</taxon>
        <taxon>Pseudomonadota</taxon>
        <taxon>Alphaproteobacteria</taxon>
        <taxon>Hyphomicrobiales</taxon>
        <taxon>Methylocystaceae</taxon>
        <taxon>Methylocystis</taxon>
    </lineage>
</organism>